<evidence type="ECO:0000313" key="3">
    <source>
        <dbReference type="EMBL" id="KAK5890219.1"/>
    </source>
</evidence>
<protein>
    <recommendedName>
        <fullName evidence="2">SCD domain-containing protein</fullName>
    </recommendedName>
</protein>
<sequence>MKLYSSAFLNDSYLKSMGWMMHDKIPDVPLKCVLGLQGFYVDPQLLPKLDLFTSRFKDRLISMTLDEDNEVAVQTMKLLLLISRTSEMLSVQRTTSSCSS</sequence>
<dbReference type="GO" id="GO:0005634">
    <property type="term" value="C:nucleus"/>
    <property type="evidence" value="ECO:0007669"/>
    <property type="project" value="TreeGrafter"/>
</dbReference>
<dbReference type="InterPro" id="IPR039662">
    <property type="entry name" value="Cohesin_Scc3/SA"/>
</dbReference>
<name>A0AAN8BS69_9TELE</name>
<dbReference type="AlphaFoldDB" id="A0AAN8BS69"/>
<dbReference type="PANTHER" id="PTHR11199">
    <property type="entry name" value="STROMAL ANTIGEN"/>
    <property type="match status" value="1"/>
</dbReference>
<gene>
    <name evidence="3" type="ORF">CesoFtcFv8_013764</name>
</gene>
<dbReference type="Proteomes" id="UP001335648">
    <property type="component" value="Unassembled WGS sequence"/>
</dbReference>
<dbReference type="GO" id="GO:0008278">
    <property type="term" value="C:cohesin complex"/>
    <property type="evidence" value="ECO:0007669"/>
    <property type="project" value="TreeGrafter"/>
</dbReference>
<dbReference type="EMBL" id="JAULUE010002056">
    <property type="protein sequence ID" value="KAK5890219.1"/>
    <property type="molecule type" value="Genomic_DNA"/>
</dbReference>
<feature type="domain" description="SCD" evidence="2">
    <location>
        <begin position="1"/>
        <end position="63"/>
    </location>
</feature>
<accession>A0AAN8BS69</accession>
<organism evidence="3 4">
    <name type="scientific">Champsocephalus esox</name>
    <name type="common">pike icefish</name>
    <dbReference type="NCBI Taxonomy" id="159716"/>
    <lineage>
        <taxon>Eukaryota</taxon>
        <taxon>Metazoa</taxon>
        <taxon>Chordata</taxon>
        <taxon>Craniata</taxon>
        <taxon>Vertebrata</taxon>
        <taxon>Euteleostomi</taxon>
        <taxon>Actinopterygii</taxon>
        <taxon>Neopterygii</taxon>
        <taxon>Teleostei</taxon>
        <taxon>Neoteleostei</taxon>
        <taxon>Acanthomorphata</taxon>
        <taxon>Eupercaria</taxon>
        <taxon>Perciformes</taxon>
        <taxon>Notothenioidei</taxon>
        <taxon>Channichthyidae</taxon>
        <taxon>Champsocephalus</taxon>
    </lineage>
</organism>
<dbReference type="Pfam" id="PF21581">
    <property type="entry name" value="SCD"/>
    <property type="match status" value="1"/>
</dbReference>
<keyword evidence="4" id="KW-1185">Reference proteome</keyword>
<dbReference type="PANTHER" id="PTHR11199:SF2">
    <property type="entry name" value="COHESIN SUBUNIT SA"/>
    <property type="match status" value="1"/>
</dbReference>
<dbReference type="GO" id="GO:0003682">
    <property type="term" value="F:chromatin binding"/>
    <property type="evidence" value="ECO:0007669"/>
    <property type="project" value="TreeGrafter"/>
</dbReference>
<comment type="caution">
    <text evidence="3">The sequence shown here is derived from an EMBL/GenBank/DDBJ whole genome shotgun (WGS) entry which is preliminary data.</text>
</comment>
<dbReference type="GO" id="GO:0007062">
    <property type="term" value="P:sister chromatid cohesion"/>
    <property type="evidence" value="ECO:0007669"/>
    <property type="project" value="TreeGrafter"/>
</dbReference>
<reference evidence="3 4" key="1">
    <citation type="journal article" date="2023" name="Mol. Biol. Evol.">
        <title>Genomics of Secondarily Temperate Adaptation in the Only Non-Antarctic Icefish.</title>
        <authorList>
            <person name="Rivera-Colon A.G."/>
            <person name="Rayamajhi N."/>
            <person name="Minhas B.F."/>
            <person name="Madrigal G."/>
            <person name="Bilyk K.T."/>
            <person name="Yoon V."/>
            <person name="Hune M."/>
            <person name="Gregory S."/>
            <person name="Cheng C.H.C."/>
            <person name="Catchen J.M."/>
        </authorList>
    </citation>
    <scope>NUCLEOTIDE SEQUENCE [LARGE SCALE GENOMIC DNA]</scope>
    <source>
        <strain evidence="3">JC2023a</strain>
    </source>
</reference>
<evidence type="ECO:0000259" key="2">
    <source>
        <dbReference type="PROSITE" id="PS51425"/>
    </source>
</evidence>
<proteinExistence type="inferred from homology"/>
<evidence type="ECO:0000256" key="1">
    <source>
        <dbReference type="ARBA" id="ARBA00005486"/>
    </source>
</evidence>
<dbReference type="InterPro" id="IPR020839">
    <property type="entry name" value="SCD"/>
</dbReference>
<dbReference type="GO" id="GO:0000785">
    <property type="term" value="C:chromatin"/>
    <property type="evidence" value="ECO:0007669"/>
    <property type="project" value="TreeGrafter"/>
</dbReference>
<comment type="similarity">
    <text evidence="1">Belongs to the SCC3 family.</text>
</comment>
<evidence type="ECO:0000313" key="4">
    <source>
        <dbReference type="Proteomes" id="UP001335648"/>
    </source>
</evidence>
<dbReference type="PROSITE" id="PS51425">
    <property type="entry name" value="SCD"/>
    <property type="match status" value="1"/>
</dbReference>